<proteinExistence type="predicted"/>
<name>A0A2K9NP84_BACTC</name>
<organism evidence="1 2">
    <name type="scientific">Bacteriovorax stolpii</name>
    <name type="common">Bdellovibrio stolpii</name>
    <dbReference type="NCBI Taxonomy" id="960"/>
    <lineage>
        <taxon>Bacteria</taxon>
        <taxon>Pseudomonadati</taxon>
        <taxon>Bdellovibrionota</taxon>
        <taxon>Bacteriovoracia</taxon>
        <taxon>Bacteriovoracales</taxon>
        <taxon>Bacteriovoracaceae</taxon>
        <taxon>Bacteriovorax</taxon>
    </lineage>
</organism>
<dbReference type="KEGG" id="bsto:C0V70_04225"/>
<dbReference type="RefSeq" id="WP_102242624.1">
    <property type="nucleotide sequence ID" value="NZ_CP025704.1"/>
</dbReference>
<evidence type="ECO:0000313" key="2">
    <source>
        <dbReference type="Proteomes" id="UP000235584"/>
    </source>
</evidence>
<sequence>MGKKISREKDSISCESIQQRLQTSLANGSVNFITELLAIEHMLPYQDKNFIDSTTSFLNEKNLDLFQFTTQAIILGQDVFRVAHIVVQIFPRLIKIDPISLLEFLKVYDEKTKNDLMSGQLFEPIRKRSSINIDWALSLEKSILENLDKRFYTYLLSLYLGLSDSDFNFGYSKIKIAYTSQAKELKAIGLRGIGLLVNLPDEVKRESVNALILNANDNDEAVAVNAAFSLSRLHEEDSALNDKRIELSKNSPPAVRFEILRQIQFKQGQLSSTDIEIIKNLCTYDLNLKGITDSLDSIVYFLVTKGQTDIAREILTTWVSSHSLEEHQQYNFSEQFDSSIFEILRNKDLINMIVTEWFNADDFRYHHVLQEIISYMGVHGVKSLRFNLDILKTFDDIDFLYIVRKVLGFTHDFDLSISLILSILDYNLISKKIARIVSSVLIEHIGENYLAKTLDRLNLEIKNTTSNTEKYNALNVAIIELQKRSEQRSALSDCVELRPNADHQAELNKAFQKSMAVSMREAQKKSVFQSLLTHVAIKSGLSTFSFFNGEYREPTKMGSFSHGVELPKKDVLDEVGASFERSGFRLAKRGES</sequence>
<reference evidence="1 2" key="1">
    <citation type="submission" date="2018-01" db="EMBL/GenBank/DDBJ databases">
        <title>Complete genome sequence of Bacteriovorax stolpii DSM12778.</title>
        <authorList>
            <person name="Tang B."/>
            <person name="Chang J."/>
        </authorList>
    </citation>
    <scope>NUCLEOTIDE SEQUENCE [LARGE SCALE GENOMIC DNA]</scope>
    <source>
        <strain evidence="1 2">DSM 12778</strain>
    </source>
</reference>
<dbReference type="EMBL" id="CP025704">
    <property type="protein sequence ID" value="AUN97329.1"/>
    <property type="molecule type" value="Genomic_DNA"/>
</dbReference>
<evidence type="ECO:0000313" key="1">
    <source>
        <dbReference type="EMBL" id="AUN97329.1"/>
    </source>
</evidence>
<gene>
    <name evidence="1" type="ORF">C0V70_04225</name>
</gene>
<dbReference type="AlphaFoldDB" id="A0A2K9NP84"/>
<protein>
    <submittedName>
        <fullName evidence="1">Uncharacterized protein</fullName>
    </submittedName>
</protein>
<keyword evidence="2" id="KW-1185">Reference proteome</keyword>
<accession>A0A2K9NP84</accession>
<dbReference type="Proteomes" id="UP000235584">
    <property type="component" value="Chromosome"/>
</dbReference>